<dbReference type="PROSITE" id="PS50937">
    <property type="entry name" value="HTH_MERR_2"/>
    <property type="match status" value="1"/>
</dbReference>
<evidence type="ECO:0000256" key="1">
    <source>
        <dbReference type="ARBA" id="ARBA00023015"/>
    </source>
</evidence>
<keyword evidence="5" id="KW-1185">Reference proteome</keyword>
<dbReference type="GO" id="GO:0003677">
    <property type="term" value="F:DNA binding"/>
    <property type="evidence" value="ECO:0007669"/>
    <property type="project" value="InterPro"/>
</dbReference>
<dbReference type="InterPro" id="IPR015358">
    <property type="entry name" value="Tscrpt_reg_MerR_DNA-bd"/>
</dbReference>
<name>A0A1A6BZY6_9GAMM</name>
<evidence type="ECO:0000313" key="4">
    <source>
        <dbReference type="EMBL" id="OBS07870.1"/>
    </source>
</evidence>
<dbReference type="InterPro" id="IPR000551">
    <property type="entry name" value="MerR-type_HTH_dom"/>
</dbReference>
<keyword evidence="1" id="KW-0805">Transcription regulation</keyword>
<dbReference type="Proteomes" id="UP000029273">
    <property type="component" value="Unassembled WGS sequence"/>
</dbReference>
<reference evidence="4 5" key="1">
    <citation type="journal article" date="2014" name="Genome Announc.">
        <title>Draft Genome Sequence of the Iron-Oxidizing, Acidophilic, and Halotolerant 'Thiobacillus prosperus' Type Strain DSM 5130.</title>
        <authorList>
            <person name="Ossandon F.J."/>
            <person name="Cardenas J.P."/>
            <person name="Corbett M."/>
            <person name="Quatrini R."/>
            <person name="Holmes D.S."/>
            <person name="Watkin E."/>
        </authorList>
    </citation>
    <scope>NUCLEOTIDE SEQUENCE [LARGE SCALE GENOMIC DNA]</scope>
    <source>
        <strain evidence="4 5">DSM 5130</strain>
    </source>
</reference>
<dbReference type="GO" id="GO:0006355">
    <property type="term" value="P:regulation of DNA-templated transcription"/>
    <property type="evidence" value="ECO:0007669"/>
    <property type="project" value="InterPro"/>
</dbReference>
<sequence>MKFIKSAQRMGFSLDEIHHLLRLDEGMQCDAAAELAAQHLNDVRTRLQNLHRIEVTLANLLDQCRKGGKKVTCPLILALHTDEVETP</sequence>
<dbReference type="Gene3D" id="1.10.1660.10">
    <property type="match status" value="1"/>
</dbReference>
<protein>
    <submittedName>
        <fullName evidence="4">Hg(II)-responsive transcriptional regulator</fullName>
    </submittedName>
</protein>
<evidence type="ECO:0000313" key="5">
    <source>
        <dbReference type="Proteomes" id="UP000029273"/>
    </source>
</evidence>
<keyword evidence="2" id="KW-0804">Transcription</keyword>
<comment type="caution">
    <text evidence="4">The sequence shown here is derived from an EMBL/GenBank/DDBJ whole genome shotgun (WGS) entry which is preliminary data.</text>
</comment>
<dbReference type="EMBL" id="JQSG02000007">
    <property type="protein sequence ID" value="OBS07870.1"/>
    <property type="molecule type" value="Genomic_DNA"/>
</dbReference>
<dbReference type="AlphaFoldDB" id="A0A1A6BZY6"/>
<dbReference type="SUPFAM" id="SSF46955">
    <property type="entry name" value="Putative DNA-binding domain"/>
    <property type="match status" value="1"/>
</dbReference>
<evidence type="ECO:0000259" key="3">
    <source>
        <dbReference type="PROSITE" id="PS50937"/>
    </source>
</evidence>
<evidence type="ECO:0000256" key="2">
    <source>
        <dbReference type="ARBA" id="ARBA00023163"/>
    </source>
</evidence>
<proteinExistence type="predicted"/>
<feature type="domain" description="HTH merR-type" evidence="3">
    <location>
        <begin position="1"/>
        <end position="23"/>
    </location>
</feature>
<dbReference type="Pfam" id="PF09278">
    <property type="entry name" value="MerR-DNA-bind"/>
    <property type="match status" value="1"/>
</dbReference>
<dbReference type="STRING" id="160660.BJI67_07850"/>
<accession>A0A1A6BZY6</accession>
<organism evidence="4 5">
    <name type="scientific">Acidihalobacter prosperus</name>
    <dbReference type="NCBI Taxonomy" id="160660"/>
    <lineage>
        <taxon>Bacteria</taxon>
        <taxon>Pseudomonadati</taxon>
        <taxon>Pseudomonadota</taxon>
        <taxon>Gammaproteobacteria</taxon>
        <taxon>Chromatiales</taxon>
        <taxon>Ectothiorhodospiraceae</taxon>
        <taxon>Acidihalobacter</taxon>
    </lineage>
</organism>
<dbReference type="InterPro" id="IPR009061">
    <property type="entry name" value="DNA-bd_dom_put_sf"/>
</dbReference>
<gene>
    <name evidence="4" type="ORF">Thpro_023194</name>
</gene>